<dbReference type="EMBL" id="FR845719">
    <property type="protein sequence ID" value="CCA58996.1"/>
    <property type="molecule type" value="Genomic_DNA"/>
</dbReference>
<proteinExistence type="predicted"/>
<keyword evidence="2" id="KW-0472">Membrane</keyword>
<feature type="transmembrane region" description="Helical" evidence="2">
    <location>
        <begin position="24"/>
        <end position="46"/>
    </location>
</feature>
<evidence type="ECO:0000256" key="2">
    <source>
        <dbReference type="SAM" id="Phobius"/>
    </source>
</evidence>
<evidence type="ECO:0000313" key="4">
    <source>
        <dbReference type="Proteomes" id="UP000006854"/>
    </source>
</evidence>
<reference evidence="3 4" key="1">
    <citation type="journal article" date="2011" name="BMC Genomics">
        <title>Genome-wide analysis of the role of GlnR in Streptomyces venezuelae provides new insights into global nitrogen regulation in actinomycetes.</title>
        <authorList>
            <person name="Pullan S.T."/>
            <person name="Bibb M.J."/>
            <person name="Merrick M."/>
        </authorList>
    </citation>
    <scope>NUCLEOTIDE SEQUENCE [LARGE SCALE GENOMIC DNA]</scope>
    <source>
        <strain evidence="3">ATCC 10712</strain>
    </source>
</reference>
<dbReference type="AlphaFoldDB" id="F2R9F3"/>
<dbReference type="HOGENOM" id="CLU_2119857_0_0_11"/>
<dbReference type="PATRIC" id="fig|953739.5.peg.932"/>
<feature type="compositionally biased region" description="Basic and acidic residues" evidence="1">
    <location>
        <begin position="63"/>
        <end position="72"/>
    </location>
</feature>
<feature type="compositionally biased region" description="Polar residues" evidence="1">
    <location>
        <begin position="73"/>
        <end position="84"/>
    </location>
</feature>
<gene>
    <name evidence="3" type="ordered locus">SVEN_5710</name>
</gene>
<sequence length="114" mass="12200">MTRSARLPVPSIRLRWSASDLAEIIPGLIVIGWNVAGIALAGTLVIDEIDSPRELAAATAPDLDPHAEEQPQHEATNATASTLTYHGKAPATHPVHQTAPPPLHSDDPHEELWS</sequence>
<protein>
    <submittedName>
        <fullName evidence="3">Uncharacterized protein</fullName>
    </submittedName>
</protein>
<keyword evidence="2" id="KW-0812">Transmembrane</keyword>
<feature type="region of interest" description="Disordered" evidence="1">
    <location>
        <begin position="56"/>
        <end position="114"/>
    </location>
</feature>
<dbReference type="KEGG" id="sve:SVEN_5710"/>
<evidence type="ECO:0000313" key="3">
    <source>
        <dbReference type="EMBL" id="CCA58996.1"/>
    </source>
</evidence>
<dbReference type="GeneID" id="51868032"/>
<dbReference type="STRING" id="953739.SVEN_5710"/>
<dbReference type="Proteomes" id="UP000006854">
    <property type="component" value="Chromosome"/>
</dbReference>
<keyword evidence="2" id="KW-1133">Transmembrane helix</keyword>
<evidence type="ECO:0000256" key="1">
    <source>
        <dbReference type="SAM" id="MobiDB-lite"/>
    </source>
</evidence>
<dbReference type="OrthoDB" id="4223762at2"/>
<organism evidence="3 4">
    <name type="scientific">Streptomyces venezuelae (strain ATCC 10712 / CBS 650.69 / DSM 40230 / JCM 4526 / NBRC 13096 / PD 04745)</name>
    <dbReference type="NCBI Taxonomy" id="953739"/>
    <lineage>
        <taxon>Bacteria</taxon>
        <taxon>Bacillati</taxon>
        <taxon>Actinomycetota</taxon>
        <taxon>Actinomycetes</taxon>
        <taxon>Kitasatosporales</taxon>
        <taxon>Streptomycetaceae</taxon>
        <taxon>Streptomyces</taxon>
    </lineage>
</organism>
<accession>F2R9F3</accession>
<keyword evidence="4" id="KW-1185">Reference proteome</keyword>
<dbReference type="RefSeq" id="WP_015036891.1">
    <property type="nucleotide sequence ID" value="NC_018750.1"/>
</dbReference>
<name>F2R9F3_STRVP</name>
<feature type="compositionally biased region" description="Basic and acidic residues" evidence="1">
    <location>
        <begin position="104"/>
        <end position="114"/>
    </location>
</feature>